<protein>
    <submittedName>
        <fullName evidence="4">Beta-galactosidase</fullName>
    </submittedName>
</protein>
<keyword evidence="1" id="KW-0378">Hydrolase</keyword>
<evidence type="ECO:0000313" key="4">
    <source>
        <dbReference type="EMBL" id="GAT35255.1"/>
    </source>
</evidence>
<dbReference type="STRING" id="690879.TSACC_3319"/>
<dbReference type="EMBL" id="BDCO01000003">
    <property type="protein sequence ID" value="GAT35255.1"/>
    <property type="molecule type" value="Genomic_DNA"/>
</dbReference>
<dbReference type="AlphaFoldDB" id="A0A146GCF5"/>
<dbReference type="InterPro" id="IPR013529">
    <property type="entry name" value="Glyco_hydro_42_N"/>
</dbReference>
<dbReference type="InterPro" id="IPR017853">
    <property type="entry name" value="GH"/>
</dbReference>
<evidence type="ECO:0000256" key="2">
    <source>
        <dbReference type="ARBA" id="ARBA00023295"/>
    </source>
</evidence>
<dbReference type="GO" id="GO:0009341">
    <property type="term" value="C:beta-galactosidase complex"/>
    <property type="evidence" value="ECO:0007669"/>
    <property type="project" value="InterPro"/>
</dbReference>
<comment type="caution">
    <text evidence="4">The sequence shown here is derived from an EMBL/GenBank/DDBJ whole genome shotgun (WGS) entry which is preliminary data.</text>
</comment>
<dbReference type="Pfam" id="PF02449">
    <property type="entry name" value="Glyco_hydro_42"/>
    <property type="match status" value="1"/>
</dbReference>
<organism evidence="4 5">
    <name type="scientific">Terrimicrobium sacchariphilum</name>
    <dbReference type="NCBI Taxonomy" id="690879"/>
    <lineage>
        <taxon>Bacteria</taxon>
        <taxon>Pseudomonadati</taxon>
        <taxon>Verrucomicrobiota</taxon>
        <taxon>Terrimicrobiia</taxon>
        <taxon>Terrimicrobiales</taxon>
        <taxon>Terrimicrobiaceae</taxon>
        <taxon>Terrimicrobium</taxon>
    </lineage>
</organism>
<keyword evidence="5" id="KW-1185">Reference proteome</keyword>
<proteinExistence type="predicted"/>
<keyword evidence="2" id="KW-0326">Glycosidase</keyword>
<dbReference type="Gene3D" id="3.20.20.80">
    <property type="entry name" value="Glycosidases"/>
    <property type="match status" value="1"/>
</dbReference>
<gene>
    <name evidence="4" type="ORF">TSACC_3319</name>
</gene>
<dbReference type="InParanoid" id="A0A146GCF5"/>
<dbReference type="GO" id="GO:0005975">
    <property type="term" value="P:carbohydrate metabolic process"/>
    <property type="evidence" value="ECO:0007669"/>
    <property type="project" value="InterPro"/>
</dbReference>
<name>A0A146GCF5_TERSA</name>
<reference evidence="5" key="1">
    <citation type="journal article" date="2017" name="Genome Announc.">
        <title>Draft Genome Sequence of Terrimicrobium sacchariphilum NM-5T, a Facultative Anaerobic Soil Bacterium of the Class Spartobacteria.</title>
        <authorList>
            <person name="Qiu Y.L."/>
            <person name="Tourlousse D.M."/>
            <person name="Matsuura N."/>
            <person name="Ohashi A."/>
            <person name="Sekiguchi Y."/>
        </authorList>
    </citation>
    <scope>NUCLEOTIDE SEQUENCE [LARGE SCALE GENOMIC DNA]</scope>
    <source>
        <strain evidence="5">NM-5</strain>
    </source>
</reference>
<dbReference type="GO" id="GO:0004565">
    <property type="term" value="F:beta-galactosidase activity"/>
    <property type="evidence" value="ECO:0007669"/>
    <property type="project" value="InterPro"/>
</dbReference>
<dbReference type="Proteomes" id="UP000076023">
    <property type="component" value="Unassembled WGS sequence"/>
</dbReference>
<dbReference type="SUPFAM" id="SSF51445">
    <property type="entry name" value="(Trans)glycosidases"/>
    <property type="match status" value="1"/>
</dbReference>
<sequence>MMAAAGVNIVRMAEFAWDRIEPQPGNFEFSIFDETIDALGTVGIDTILCTLRCRDILERGTGPR</sequence>
<accession>A0A146GCF5</accession>
<evidence type="ECO:0000256" key="1">
    <source>
        <dbReference type="ARBA" id="ARBA00022801"/>
    </source>
</evidence>
<evidence type="ECO:0000259" key="3">
    <source>
        <dbReference type="Pfam" id="PF02449"/>
    </source>
</evidence>
<evidence type="ECO:0000313" key="5">
    <source>
        <dbReference type="Proteomes" id="UP000076023"/>
    </source>
</evidence>
<feature type="domain" description="Glycoside hydrolase family 42 N-terminal" evidence="3">
    <location>
        <begin position="1"/>
        <end position="50"/>
    </location>
</feature>